<accession>A0A975B1E8</accession>
<dbReference type="Pfam" id="PF01531">
    <property type="entry name" value="Glyco_transf_11"/>
    <property type="match status" value="1"/>
</dbReference>
<dbReference type="PANTHER" id="PTHR11927">
    <property type="entry name" value="GALACTOSIDE 2-L-FUCOSYLTRANSFERASE"/>
    <property type="match status" value="1"/>
</dbReference>
<dbReference type="CDD" id="cd11301">
    <property type="entry name" value="Fut1_Fut2_like"/>
    <property type="match status" value="1"/>
</dbReference>
<proteinExistence type="predicted"/>
<dbReference type="KEGG" id="saqt:GJV85_09715"/>
<name>A0A975B1E8_9BACT</name>
<dbReference type="Gene3D" id="3.40.50.11350">
    <property type="match status" value="1"/>
</dbReference>
<keyword evidence="4" id="KW-1185">Reference proteome</keyword>
<dbReference type="RefSeq" id="WP_207561187.1">
    <property type="nucleotide sequence ID" value="NZ_CP046072.1"/>
</dbReference>
<dbReference type="InterPro" id="IPR002516">
    <property type="entry name" value="Glyco_trans_11"/>
</dbReference>
<dbReference type="EMBL" id="CP046072">
    <property type="protein sequence ID" value="QSZ42370.1"/>
    <property type="molecule type" value="Genomic_DNA"/>
</dbReference>
<organism evidence="3 4">
    <name type="scientific">Sulfurimonas aquatica</name>
    <dbReference type="NCBI Taxonomy" id="2672570"/>
    <lineage>
        <taxon>Bacteria</taxon>
        <taxon>Pseudomonadati</taxon>
        <taxon>Campylobacterota</taxon>
        <taxon>Epsilonproteobacteria</taxon>
        <taxon>Campylobacterales</taxon>
        <taxon>Sulfurimonadaceae</taxon>
        <taxon>Sulfurimonas</taxon>
    </lineage>
</organism>
<protein>
    <submittedName>
        <fullName evidence="3">Alpha-1,2-fucosyltransferase</fullName>
    </submittedName>
</protein>
<evidence type="ECO:0000256" key="1">
    <source>
        <dbReference type="ARBA" id="ARBA00022676"/>
    </source>
</evidence>
<keyword evidence="1" id="KW-0328">Glycosyltransferase</keyword>
<evidence type="ECO:0000313" key="4">
    <source>
        <dbReference type="Proteomes" id="UP000671852"/>
    </source>
</evidence>
<reference evidence="3" key="1">
    <citation type="submission" date="2019-11" db="EMBL/GenBank/DDBJ databases">
        <authorList>
            <person name="Kojima H."/>
        </authorList>
    </citation>
    <scope>NUCLEOTIDE SEQUENCE</scope>
    <source>
        <strain evidence="3">H1576</strain>
    </source>
</reference>
<sequence length="273" mass="31244">MIIVRLAGGLGNQIFQLGAALLMANVTKIKKIKIDDRALGSYEAKHKNELFDFFDLNKIDLSFDVGSSLLTKIRIAKVFPFKVYKYPFVSDSNFSLALKRPNKSFILLDGYFQKSLKQEDFNREVSLLKKIIIPNNMKQKDECVVHIRGGDFVKLGWNSVTPIGYYIEAIKKMINDYGINKFNIVTDDRDYANSILNELNDLNFSYSYIGGSLKEDFNLIGSFNYRILSSSTFALWASAFGANDESTVIAPEYWLPNKKREIYLPNEIRVSYK</sequence>
<gene>
    <name evidence="3" type="ORF">GJV85_09715</name>
</gene>
<dbReference type="GO" id="GO:0016020">
    <property type="term" value="C:membrane"/>
    <property type="evidence" value="ECO:0007669"/>
    <property type="project" value="InterPro"/>
</dbReference>
<evidence type="ECO:0000256" key="2">
    <source>
        <dbReference type="ARBA" id="ARBA00022679"/>
    </source>
</evidence>
<evidence type="ECO:0000313" key="3">
    <source>
        <dbReference type="EMBL" id="QSZ42370.1"/>
    </source>
</evidence>
<dbReference type="AlphaFoldDB" id="A0A975B1E8"/>
<dbReference type="GO" id="GO:0005975">
    <property type="term" value="P:carbohydrate metabolic process"/>
    <property type="evidence" value="ECO:0007669"/>
    <property type="project" value="InterPro"/>
</dbReference>
<dbReference type="PANTHER" id="PTHR11927:SF9">
    <property type="entry name" value="L-FUCOSYLTRANSFERASE"/>
    <property type="match status" value="1"/>
</dbReference>
<keyword evidence="2" id="KW-0808">Transferase</keyword>
<dbReference type="Proteomes" id="UP000671852">
    <property type="component" value="Chromosome"/>
</dbReference>
<reference evidence="3" key="2">
    <citation type="submission" date="2021-04" db="EMBL/GenBank/DDBJ databases">
        <title>Isolation and characterization of a novel species of the genus Sulfurimonas.</title>
        <authorList>
            <person name="Fukui M."/>
        </authorList>
    </citation>
    <scope>NUCLEOTIDE SEQUENCE</scope>
    <source>
        <strain evidence="3">H1576</strain>
    </source>
</reference>
<dbReference type="GO" id="GO:0008107">
    <property type="term" value="F:galactoside 2-alpha-L-fucosyltransferase activity"/>
    <property type="evidence" value="ECO:0007669"/>
    <property type="project" value="InterPro"/>
</dbReference>